<dbReference type="InterPro" id="IPR036116">
    <property type="entry name" value="FN3_sf"/>
</dbReference>
<dbReference type="AlphaFoldDB" id="M7BTM4"/>
<dbReference type="STRING" id="8469.M7BTM4"/>
<protein>
    <submittedName>
        <fullName evidence="5">Fatty-acid amide hydrolase 2</fullName>
    </submittedName>
</protein>
<dbReference type="InterPro" id="IPR036928">
    <property type="entry name" value="AS_sf"/>
</dbReference>
<dbReference type="Pfam" id="PF01425">
    <property type="entry name" value="Amidase"/>
    <property type="match status" value="1"/>
</dbReference>
<keyword evidence="2" id="KW-0812">Transmembrane</keyword>
<evidence type="ECO:0000256" key="2">
    <source>
        <dbReference type="SAM" id="Phobius"/>
    </source>
</evidence>
<reference evidence="6" key="1">
    <citation type="journal article" date="2013" name="Nat. Genet.">
        <title>The draft genomes of soft-shell turtle and green sea turtle yield insights into the development and evolution of the turtle-specific body plan.</title>
        <authorList>
            <person name="Wang Z."/>
            <person name="Pascual-Anaya J."/>
            <person name="Zadissa A."/>
            <person name="Li W."/>
            <person name="Niimura Y."/>
            <person name="Huang Z."/>
            <person name="Li C."/>
            <person name="White S."/>
            <person name="Xiong Z."/>
            <person name="Fang D."/>
            <person name="Wang B."/>
            <person name="Ming Y."/>
            <person name="Chen Y."/>
            <person name="Zheng Y."/>
            <person name="Kuraku S."/>
            <person name="Pignatelli M."/>
            <person name="Herrero J."/>
            <person name="Beal K."/>
            <person name="Nozawa M."/>
            <person name="Li Q."/>
            <person name="Wang J."/>
            <person name="Zhang H."/>
            <person name="Yu L."/>
            <person name="Shigenobu S."/>
            <person name="Wang J."/>
            <person name="Liu J."/>
            <person name="Flicek P."/>
            <person name="Searle S."/>
            <person name="Wang J."/>
            <person name="Kuratani S."/>
            <person name="Yin Y."/>
            <person name="Aken B."/>
            <person name="Zhang G."/>
            <person name="Irie N."/>
        </authorList>
    </citation>
    <scope>NUCLEOTIDE SEQUENCE [LARGE SCALE GENOMIC DNA]</scope>
</reference>
<dbReference type="GO" id="GO:0016787">
    <property type="term" value="F:hydrolase activity"/>
    <property type="evidence" value="ECO:0007669"/>
    <property type="project" value="UniProtKB-KW"/>
</dbReference>
<organism evidence="5 6">
    <name type="scientific">Chelonia mydas</name>
    <name type="common">Green sea-turtle</name>
    <name type="synonym">Chelonia agassizi</name>
    <dbReference type="NCBI Taxonomy" id="8469"/>
    <lineage>
        <taxon>Eukaryota</taxon>
        <taxon>Metazoa</taxon>
        <taxon>Chordata</taxon>
        <taxon>Craniata</taxon>
        <taxon>Vertebrata</taxon>
        <taxon>Euteleostomi</taxon>
        <taxon>Archelosauria</taxon>
        <taxon>Testudinata</taxon>
        <taxon>Testudines</taxon>
        <taxon>Cryptodira</taxon>
        <taxon>Durocryptodira</taxon>
        <taxon>Americhelydia</taxon>
        <taxon>Chelonioidea</taxon>
        <taxon>Cheloniidae</taxon>
        <taxon>Chelonia</taxon>
    </lineage>
</organism>
<keyword evidence="2" id="KW-0472">Membrane</keyword>
<dbReference type="eggNOG" id="KOG1212">
    <property type="taxonomic scope" value="Eukaryota"/>
</dbReference>
<feature type="transmembrane region" description="Helical" evidence="2">
    <location>
        <begin position="613"/>
        <end position="638"/>
    </location>
</feature>
<accession>M7BTM4</accession>
<dbReference type="PANTHER" id="PTHR43372">
    <property type="entry name" value="FATTY-ACID AMIDE HYDROLASE"/>
    <property type="match status" value="1"/>
</dbReference>
<dbReference type="InterPro" id="IPR020556">
    <property type="entry name" value="Amidase_CS"/>
</dbReference>
<sequence length="916" mass="101530">MLGQVHENLHKNGLHKKHQVKCTDVVQAYIKRIEEINPLVNAVVKDRKEMYFYVLSQLHQDCDTDCIAVLFPVERKGMPNTSGLVSRRNLISTSDALVVSRLKQAGAIPLGVTNCSELCMWYESSNNVYGRTNNPYDLQRIVGGSSGGEGCVLGAACSVIGVGSDIGGSIRMPAFFNGIFGHKPTTGVVPNDGQFPNALGVRTEFLCTGPMCRYAEDLEPMLRVMAGPGVRKLKLDEKVSLEKVKFYCMEHDGGSVFVSPVDREILQAQRKVVEHLETRFGVQVQHVTIHKMKYAFQIWSAMMSSRDSDGQEAQLFTDLLGDHGKPVWPLWELMKWFLGMSLHTIPAIALALTEKLMKLNPGGNAKLVSMGHSLRTEMMNLLGTDGMLLYPSHPIVAPKHYSPLGMPFNFAYTAVFNVLGLPVTQCPLGLSSEGLPLGIQVVAGPHNDHLTLAMARYLEKAFGGWTPYHGKHGARSDHRGSYEHCKHLVHYHAVYAEPEPAKAAIVGPPNLTLILVNENLTVNLSMPLTPYRRRNGTYKSVQKVLPNWKYRVSLSEKGVHINNVSLQPEGKITSHTFEFLKPNTNYCVTARVVRQLSKVSVQCIKTPDSPADFLWDLVLALVALLLLLLLSAVGFYFLKLYMYSSVSEMPFPKTLAILNEELNVNLWNKSLAHDLEGASVTLISVAGLAFNDNSLVEQERLQIQLLPEGCQAWEEEGYCANGFGPDYCENMVSSSSSGQLEFAGTVDSEAPLSSAGQMKDGYIGEGNYRTALEVQLPMGQLVFSEQLSPVSAGLSRDGYMSDRGFRTCSEIQIPLHLQVYCKYSPSVSETCSLSPSTFSLRDLKKNTDGKRRGWPLTDWVDIPLSSVKLQVNEETQDHLAPFPTHLYSHTADKTMKDHKADLASCQIKEHRKKQLK</sequence>
<dbReference type="Proteomes" id="UP000031443">
    <property type="component" value="Unassembled WGS sequence"/>
</dbReference>
<dbReference type="SUPFAM" id="SSF75304">
    <property type="entry name" value="Amidase signature (AS) enzymes"/>
    <property type="match status" value="1"/>
</dbReference>
<dbReference type="SUPFAM" id="SSF49265">
    <property type="entry name" value="Fibronectin type III"/>
    <property type="match status" value="1"/>
</dbReference>
<keyword evidence="6" id="KW-1185">Reference proteome</keyword>
<dbReference type="Gene3D" id="3.90.1300.10">
    <property type="entry name" value="Amidase signature (AS) domain"/>
    <property type="match status" value="1"/>
</dbReference>
<dbReference type="PANTHER" id="PTHR43372:SF4">
    <property type="entry name" value="FATTY-ACID AMIDE HYDROLASE 2"/>
    <property type="match status" value="1"/>
</dbReference>
<dbReference type="InterPro" id="IPR023631">
    <property type="entry name" value="Amidase_dom"/>
</dbReference>
<name>M7BTM4_CHEMY</name>
<evidence type="ECO:0000256" key="1">
    <source>
        <dbReference type="ARBA" id="ARBA00009199"/>
    </source>
</evidence>
<dbReference type="Gene3D" id="2.60.40.10">
    <property type="entry name" value="Immunoglobulins"/>
    <property type="match status" value="1"/>
</dbReference>
<evidence type="ECO:0000313" key="6">
    <source>
        <dbReference type="Proteomes" id="UP000031443"/>
    </source>
</evidence>
<dbReference type="InterPro" id="IPR013783">
    <property type="entry name" value="Ig-like_fold"/>
</dbReference>
<comment type="similarity">
    <text evidence="1">Belongs to the amidase family.</text>
</comment>
<feature type="domain" description="Amidase" evidence="3">
    <location>
        <begin position="24"/>
        <end position="452"/>
    </location>
</feature>
<dbReference type="InterPro" id="IPR052739">
    <property type="entry name" value="FAAH2"/>
</dbReference>
<evidence type="ECO:0000313" key="5">
    <source>
        <dbReference type="EMBL" id="EMP39135.1"/>
    </source>
</evidence>
<feature type="domain" description="Interferon/interleukin receptor" evidence="4">
    <location>
        <begin position="505"/>
        <end position="606"/>
    </location>
</feature>
<dbReference type="InterPro" id="IPR015373">
    <property type="entry name" value="Interferon/interleukin_rcp_dom"/>
</dbReference>
<keyword evidence="5" id="KW-0378">Hydrolase</keyword>
<proteinExistence type="inferred from homology"/>
<dbReference type="GO" id="GO:0012505">
    <property type="term" value="C:endomembrane system"/>
    <property type="evidence" value="ECO:0007669"/>
    <property type="project" value="TreeGrafter"/>
</dbReference>
<dbReference type="EMBL" id="KB517472">
    <property type="protein sequence ID" value="EMP39135.1"/>
    <property type="molecule type" value="Genomic_DNA"/>
</dbReference>
<evidence type="ECO:0000259" key="4">
    <source>
        <dbReference type="Pfam" id="PF09294"/>
    </source>
</evidence>
<keyword evidence="2" id="KW-1133">Transmembrane helix</keyword>
<gene>
    <name evidence="5" type="ORF">UY3_03640</name>
</gene>
<evidence type="ECO:0000259" key="3">
    <source>
        <dbReference type="Pfam" id="PF01425"/>
    </source>
</evidence>
<dbReference type="Pfam" id="PF09294">
    <property type="entry name" value="Interfer-bind"/>
    <property type="match status" value="1"/>
</dbReference>
<dbReference type="PROSITE" id="PS00571">
    <property type="entry name" value="AMIDASES"/>
    <property type="match status" value="1"/>
</dbReference>